<dbReference type="KEGG" id="tbn:TBH_C2540"/>
<dbReference type="EC" id="5.1.3.14" evidence="3"/>
<dbReference type="GO" id="GO:0008761">
    <property type="term" value="F:UDP-N-acetylglucosamine 2-epimerase activity"/>
    <property type="evidence" value="ECO:0007669"/>
    <property type="project" value="UniProtKB-EC"/>
</dbReference>
<organism evidence="3 4">
    <name type="scientific">Thiolapillus brandeum</name>
    <dbReference type="NCBI Taxonomy" id="1076588"/>
    <lineage>
        <taxon>Bacteria</taxon>
        <taxon>Pseudomonadati</taxon>
        <taxon>Pseudomonadota</taxon>
        <taxon>Gammaproteobacteria</taxon>
        <taxon>Chromatiales</taxon>
        <taxon>Sedimenticolaceae</taxon>
        <taxon>Thiolapillus</taxon>
    </lineage>
</organism>
<keyword evidence="4" id="KW-1185">Reference proteome</keyword>
<evidence type="ECO:0000313" key="4">
    <source>
        <dbReference type="Proteomes" id="UP000031631"/>
    </source>
</evidence>
<proteinExistence type="inferred from homology"/>
<dbReference type="PANTHER" id="PTHR43174">
    <property type="entry name" value="UDP-N-ACETYLGLUCOSAMINE 2-EPIMERASE"/>
    <property type="match status" value="1"/>
</dbReference>
<dbReference type="PANTHER" id="PTHR43174:SF1">
    <property type="entry name" value="UDP-N-ACETYLGLUCOSAMINE 2-EPIMERASE"/>
    <property type="match status" value="1"/>
</dbReference>
<evidence type="ECO:0000313" key="3">
    <source>
        <dbReference type="EMBL" id="BAO45446.1"/>
    </source>
</evidence>
<evidence type="ECO:0000259" key="2">
    <source>
        <dbReference type="Pfam" id="PF02350"/>
    </source>
</evidence>
<dbReference type="InterPro" id="IPR029767">
    <property type="entry name" value="WecB-like"/>
</dbReference>
<dbReference type="EMBL" id="AP012273">
    <property type="protein sequence ID" value="BAO45446.1"/>
    <property type="molecule type" value="Genomic_DNA"/>
</dbReference>
<dbReference type="Gene3D" id="3.40.50.2000">
    <property type="entry name" value="Glycogen Phosphorylase B"/>
    <property type="match status" value="2"/>
</dbReference>
<dbReference type="OrthoDB" id="9803238at2"/>
<dbReference type="RefSeq" id="WP_041069088.1">
    <property type="nucleotide sequence ID" value="NZ_AP012273.1"/>
</dbReference>
<dbReference type="InterPro" id="IPR003331">
    <property type="entry name" value="UDP_GlcNAc_Epimerase_2_dom"/>
</dbReference>
<dbReference type="NCBIfam" id="TIGR00236">
    <property type="entry name" value="wecB"/>
    <property type="match status" value="1"/>
</dbReference>
<protein>
    <submittedName>
        <fullName evidence="3">UDP-N-acetylglucosamine 2-epimerase</fullName>
        <ecNumber evidence="3">5.1.3.14</ecNumber>
    </submittedName>
</protein>
<dbReference type="Pfam" id="PF02350">
    <property type="entry name" value="Epimerase_2"/>
    <property type="match status" value="1"/>
</dbReference>
<dbReference type="AlphaFoldDB" id="A0A7U6GKP4"/>
<feature type="domain" description="UDP-N-acetylglucosamine 2-epimerase" evidence="2">
    <location>
        <begin position="28"/>
        <end position="374"/>
    </location>
</feature>
<comment type="similarity">
    <text evidence="1">Belongs to the UDP-N-acetylglucosamine 2-epimerase family.</text>
</comment>
<name>A0A7U6GKP4_9GAMM</name>
<sequence length="381" mass="42261">MAGLPIKVLCVAGARPNFPKIAPLMKVLGETEGFEVHLVHTGQHYDDALSRVFFEDLKIPKPDLDLEVGSASHALQTAEVMRRFEPVLEQEQPQAVVVVGDVNSTIACALVVSKFPLKQPFMWRGKPRHRPVMIHVEAGLRSFDEEMPEEINRRLTDTISDLLFVTEMDAVTNLRNEGVAEERIHFVGNVMIDTLLAARDKAMQSGILEELELEKDKYALLTLHRPSNVDDSTVLGKILGALDEIAAERPIVFPVHPRTKPRIADAGVALSPERWKLIDPVGYLDFLRLMSSAHLVITDSGGIQEETTVLGVPCMTLRENTERPVTLSEGTNRLVGIDPDAIRASWKAISQDPPVGRVPRYWDGQAAKRIVAVLAREFGVQ</sequence>
<gene>
    <name evidence="3" type="ORF">TBH_C2540</name>
</gene>
<reference evidence="3 4" key="1">
    <citation type="journal article" date="2014" name="PLoS ONE">
        <title>Physiological and genomic features of a novel sulfur-oxidizing gammaproteobacterium belonging to a previously uncultivated symbiotic lineage isolated from a hydrothermal vent.</title>
        <authorList>
            <person name="Nunoura T."/>
            <person name="Takaki Y."/>
            <person name="Kazama H."/>
            <person name="Kakuta J."/>
            <person name="Shimamura S."/>
            <person name="Makita H."/>
            <person name="Hirai M."/>
            <person name="Miyazaki M."/>
            <person name="Takai K."/>
        </authorList>
    </citation>
    <scope>NUCLEOTIDE SEQUENCE [LARGE SCALE GENOMIC DNA]</scope>
    <source>
        <strain evidence="3 4">Hiromi1</strain>
    </source>
</reference>
<evidence type="ECO:0000256" key="1">
    <source>
        <dbReference type="RuleBase" id="RU003513"/>
    </source>
</evidence>
<keyword evidence="1 3" id="KW-0413">Isomerase</keyword>
<dbReference type="Proteomes" id="UP000031631">
    <property type="component" value="Chromosome"/>
</dbReference>
<accession>A0A7U6GKP4</accession>
<dbReference type="CDD" id="cd03786">
    <property type="entry name" value="GTB_UDP-GlcNAc_2-Epimerase"/>
    <property type="match status" value="1"/>
</dbReference>
<dbReference type="SUPFAM" id="SSF53756">
    <property type="entry name" value="UDP-Glycosyltransferase/glycogen phosphorylase"/>
    <property type="match status" value="1"/>
</dbReference>